<dbReference type="SUPFAM" id="SSF81464">
    <property type="entry name" value="Cytochrome c oxidase subunit II-like, transmembrane region"/>
    <property type="match status" value="1"/>
</dbReference>
<dbReference type="NCBIfam" id="TIGR02866">
    <property type="entry name" value="CoxB"/>
    <property type="match status" value="1"/>
</dbReference>
<dbReference type="EC" id="7.1.1.9" evidence="18"/>
<feature type="domain" description="Cytochrome oxidase subunit II transmembrane region profile" evidence="21">
    <location>
        <begin position="1"/>
        <end position="89"/>
    </location>
</feature>
<evidence type="ECO:0000256" key="3">
    <source>
        <dbReference type="ARBA" id="ARBA00022448"/>
    </source>
</evidence>
<evidence type="ECO:0000256" key="11">
    <source>
        <dbReference type="ARBA" id="ARBA00023004"/>
    </source>
</evidence>
<name>A0ABS4DP42_9GAMM</name>
<dbReference type="InterPro" id="IPR036909">
    <property type="entry name" value="Cyt_c-like_dom_sf"/>
</dbReference>
<feature type="transmembrane region" description="Helical" evidence="19">
    <location>
        <begin position="61"/>
        <end position="83"/>
    </location>
</feature>
<feature type="domain" description="Cytochrome oxidase subunit II copper A binding" evidence="20">
    <location>
        <begin position="90"/>
        <end position="201"/>
    </location>
</feature>
<evidence type="ECO:0000259" key="21">
    <source>
        <dbReference type="PROSITE" id="PS50999"/>
    </source>
</evidence>
<proteinExistence type="inferred from homology"/>
<keyword evidence="12 18" id="KW-0186">Copper</keyword>
<comment type="catalytic activity">
    <reaction evidence="15 18">
        <text>4 Fe(II)-[cytochrome c] + O2 + 8 H(+)(in) = 4 Fe(III)-[cytochrome c] + 2 H2O + 4 H(+)(out)</text>
        <dbReference type="Rhea" id="RHEA:11436"/>
        <dbReference type="Rhea" id="RHEA-COMP:10350"/>
        <dbReference type="Rhea" id="RHEA-COMP:14399"/>
        <dbReference type="ChEBI" id="CHEBI:15377"/>
        <dbReference type="ChEBI" id="CHEBI:15378"/>
        <dbReference type="ChEBI" id="CHEBI:15379"/>
        <dbReference type="ChEBI" id="CHEBI:29033"/>
        <dbReference type="ChEBI" id="CHEBI:29034"/>
        <dbReference type="EC" id="7.1.1.9"/>
    </reaction>
</comment>
<evidence type="ECO:0000256" key="10">
    <source>
        <dbReference type="ARBA" id="ARBA00022989"/>
    </source>
</evidence>
<dbReference type="InterPro" id="IPR002429">
    <property type="entry name" value="CcO_II-like_C"/>
</dbReference>
<dbReference type="PANTHER" id="PTHR22888">
    <property type="entry name" value="CYTOCHROME C OXIDASE, SUBUNIT II"/>
    <property type="match status" value="1"/>
</dbReference>
<feature type="domain" description="Cytochrome c" evidence="22">
    <location>
        <begin position="206"/>
        <end position="300"/>
    </location>
</feature>
<organism evidence="23 24">
    <name type="scientific">Frateuria flava</name>
    <dbReference type="NCBI Taxonomy" id="2821489"/>
    <lineage>
        <taxon>Bacteria</taxon>
        <taxon>Pseudomonadati</taxon>
        <taxon>Pseudomonadota</taxon>
        <taxon>Gammaproteobacteria</taxon>
        <taxon>Lysobacterales</taxon>
        <taxon>Rhodanobacteraceae</taxon>
        <taxon>Frateuria</taxon>
    </lineage>
</organism>
<keyword evidence="3 17" id="KW-0813">Transport</keyword>
<evidence type="ECO:0000256" key="4">
    <source>
        <dbReference type="ARBA" id="ARBA00022617"/>
    </source>
</evidence>
<evidence type="ECO:0000313" key="23">
    <source>
        <dbReference type="EMBL" id="MBP1474832.1"/>
    </source>
</evidence>
<dbReference type="InterPro" id="IPR008972">
    <property type="entry name" value="Cupredoxin"/>
</dbReference>
<protein>
    <recommendedName>
        <fullName evidence="18">Cytochrome c oxidase subunit 2</fullName>
        <ecNumber evidence="18">7.1.1.9</ecNumber>
    </recommendedName>
</protein>
<evidence type="ECO:0000256" key="6">
    <source>
        <dbReference type="ARBA" id="ARBA00022692"/>
    </source>
</evidence>
<dbReference type="InterPro" id="IPR011759">
    <property type="entry name" value="Cyt_c_oxidase_su2_TM_dom"/>
</dbReference>
<dbReference type="RefSeq" id="WP_209620405.1">
    <property type="nucleotide sequence ID" value="NZ_JAGJRS010000021.1"/>
</dbReference>
<evidence type="ECO:0000256" key="5">
    <source>
        <dbReference type="ARBA" id="ARBA00022660"/>
    </source>
</evidence>
<evidence type="ECO:0000259" key="20">
    <source>
        <dbReference type="PROSITE" id="PS50857"/>
    </source>
</evidence>
<evidence type="ECO:0000256" key="19">
    <source>
        <dbReference type="SAM" id="Phobius"/>
    </source>
</evidence>
<dbReference type="SUPFAM" id="SSF49503">
    <property type="entry name" value="Cupredoxins"/>
    <property type="match status" value="1"/>
</dbReference>
<feature type="transmembrane region" description="Helical" evidence="19">
    <location>
        <begin position="20"/>
        <end position="40"/>
    </location>
</feature>
<keyword evidence="11 16" id="KW-0408">Iron</keyword>
<comment type="similarity">
    <text evidence="2 17">Belongs to the cytochrome c oxidase subunit 2 family.</text>
</comment>
<dbReference type="SUPFAM" id="SSF46626">
    <property type="entry name" value="Cytochrome c"/>
    <property type="match status" value="1"/>
</dbReference>
<comment type="caution">
    <text evidence="23">The sequence shown here is derived from an EMBL/GenBank/DDBJ whole genome shotgun (WGS) entry which is preliminary data.</text>
</comment>
<evidence type="ECO:0000256" key="8">
    <source>
        <dbReference type="ARBA" id="ARBA00022967"/>
    </source>
</evidence>
<keyword evidence="24" id="KW-1185">Reference proteome</keyword>
<dbReference type="PANTHER" id="PTHR22888:SF9">
    <property type="entry name" value="CYTOCHROME C OXIDASE SUBUNIT 2"/>
    <property type="match status" value="1"/>
</dbReference>
<evidence type="ECO:0000256" key="1">
    <source>
        <dbReference type="ARBA" id="ARBA00004141"/>
    </source>
</evidence>
<dbReference type="Pfam" id="PF00116">
    <property type="entry name" value="COX2"/>
    <property type="match status" value="1"/>
</dbReference>
<comment type="cofactor">
    <cofactor evidence="18">
        <name>Cu cation</name>
        <dbReference type="ChEBI" id="CHEBI:23378"/>
    </cofactor>
    <text evidence="18">Binds a copper A center.</text>
</comment>
<keyword evidence="6 17" id="KW-0812">Transmembrane</keyword>
<keyword evidence="4 16" id="KW-0349">Heme</keyword>
<keyword evidence="10 19" id="KW-1133">Transmembrane helix</keyword>
<dbReference type="InterPro" id="IPR045187">
    <property type="entry name" value="CcO_II"/>
</dbReference>
<dbReference type="InterPro" id="IPR014222">
    <property type="entry name" value="Cyt_c_oxidase_su2"/>
</dbReference>
<evidence type="ECO:0000256" key="14">
    <source>
        <dbReference type="ARBA" id="ARBA00024688"/>
    </source>
</evidence>
<evidence type="ECO:0000256" key="7">
    <source>
        <dbReference type="ARBA" id="ARBA00022723"/>
    </source>
</evidence>
<dbReference type="Pfam" id="PF00034">
    <property type="entry name" value="Cytochrom_C"/>
    <property type="match status" value="1"/>
</dbReference>
<evidence type="ECO:0000256" key="16">
    <source>
        <dbReference type="PROSITE-ProRule" id="PRU00433"/>
    </source>
</evidence>
<dbReference type="Gene3D" id="1.10.760.10">
    <property type="entry name" value="Cytochrome c-like domain"/>
    <property type="match status" value="1"/>
</dbReference>
<dbReference type="InterPro" id="IPR036257">
    <property type="entry name" value="Cyt_c_oxidase_su2_TM_sf"/>
</dbReference>
<dbReference type="Gene3D" id="1.10.287.90">
    <property type="match status" value="1"/>
</dbReference>
<accession>A0ABS4DP42</accession>
<dbReference type="PROSITE" id="PS00078">
    <property type="entry name" value="COX2"/>
    <property type="match status" value="1"/>
</dbReference>
<keyword evidence="8" id="KW-1278">Translocase</keyword>
<keyword evidence="5 17" id="KW-0679">Respiratory chain</keyword>
<keyword evidence="7 16" id="KW-0479">Metal-binding</keyword>
<dbReference type="PROSITE" id="PS50857">
    <property type="entry name" value="COX2_CUA"/>
    <property type="match status" value="1"/>
</dbReference>
<comment type="subcellular location">
    <subcellularLocation>
        <location evidence="17">Cell membrane</location>
        <topology evidence="17">Multi-pass membrane protein</topology>
    </subcellularLocation>
    <subcellularLocation>
        <location evidence="1">Membrane</location>
        <topology evidence="1">Multi-pass membrane protein</topology>
    </subcellularLocation>
</comment>
<evidence type="ECO:0000256" key="2">
    <source>
        <dbReference type="ARBA" id="ARBA00007866"/>
    </source>
</evidence>
<dbReference type="EMBL" id="JAGJRS010000021">
    <property type="protein sequence ID" value="MBP1474832.1"/>
    <property type="molecule type" value="Genomic_DNA"/>
</dbReference>
<dbReference type="CDD" id="cd13915">
    <property type="entry name" value="CuRO_HCO_II_like_2"/>
    <property type="match status" value="1"/>
</dbReference>
<dbReference type="PROSITE" id="PS51007">
    <property type="entry name" value="CYTC"/>
    <property type="match status" value="1"/>
</dbReference>
<evidence type="ECO:0000313" key="24">
    <source>
        <dbReference type="Proteomes" id="UP000823790"/>
    </source>
</evidence>
<evidence type="ECO:0000256" key="9">
    <source>
        <dbReference type="ARBA" id="ARBA00022982"/>
    </source>
</evidence>
<reference evidence="23 24" key="1">
    <citation type="submission" date="2021-04" db="EMBL/GenBank/DDBJ databases">
        <authorList>
            <person name="Huq M.A."/>
        </authorList>
    </citation>
    <scope>NUCLEOTIDE SEQUENCE [LARGE SCALE GENOMIC DNA]</scope>
    <source>
        <strain evidence="23 24">MAH-13</strain>
    </source>
</reference>
<evidence type="ECO:0000256" key="13">
    <source>
        <dbReference type="ARBA" id="ARBA00023136"/>
    </source>
</evidence>
<evidence type="ECO:0000256" key="18">
    <source>
        <dbReference type="RuleBase" id="RU004024"/>
    </source>
</evidence>
<dbReference type="Gene3D" id="2.60.40.420">
    <property type="entry name" value="Cupredoxins - blue copper proteins"/>
    <property type="match status" value="1"/>
</dbReference>
<dbReference type="PROSITE" id="PS50999">
    <property type="entry name" value="COX2_TM"/>
    <property type="match status" value="1"/>
</dbReference>
<dbReference type="InterPro" id="IPR001505">
    <property type="entry name" value="Copper_CuA"/>
</dbReference>
<evidence type="ECO:0000259" key="22">
    <source>
        <dbReference type="PROSITE" id="PS51007"/>
    </source>
</evidence>
<sequence length="310" mass="34732">MMLPQASSFAPNVDHLFDTLLALCALVVIGVFTVMIVFCVKYRHGTDAERTPAHSHLGVELAWTLIPFFLFMGIFGWSVHLWIKLRTPPKDAQPVYVVAKQWMWKVQHPGGQREIDQLHVPAGQPIRLVMTSQDVIHSFYVPAFRVKQDVLPDRYTQLWFTATQAGTYDLFCAEFCGTDHARMRGRVVVMPPADYARWLHAHQGTGLAAQGADLFRQLGCSGCHDPQSGVHAPNLYDLYGRTVPLADGSQVLADERYLHDSILLPKKQVAAGYAPIMPSFEGRIGEEDVLALVAYLKTRTHAAEDTDEHR</sequence>
<evidence type="ECO:0000256" key="15">
    <source>
        <dbReference type="ARBA" id="ARBA00047816"/>
    </source>
</evidence>
<keyword evidence="9 17" id="KW-0249">Electron transport</keyword>
<dbReference type="Proteomes" id="UP000823790">
    <property type="component" value="Unassembled WGS sequence"/>
</dbReference>
<comment type="function">
    <text evidence="14 18">Subunits I and II form the functional core of the enzyme complex. Electrons originating in cytochrome c are transferred via heme a and Cu(A) to the binuclear center formed by heme a3 and Cu(B).</text>
</comment>
<dbReference type="Pfam" id="PF02790">
    <property type="entry name" value="COX2_TM"/>
    <property type="match status" value="1"/>
</dbReference>
<keyword evidence="13 19" id="KW-0472">Membrane</keyword>
<evidence type="ECO:0000256" key="17">
    <source>
        <dbReference type="RuleBase" id="RU000456"/>
    </source>
</evidence>
<evidence type="ECO:0000256" key="12">
    <source>
        <dbReference type="ARBA" id="ARBA00023008"/>
    </source>
</evidence>
<gene>
    <name evidence="23" type="primary">coxB</name>
    <name evidence="23" type="ORF">J7I44_11030</name>
</gene>
<dbReference type="InterPro" id="IPR009056">
    <property type="entry name" value="Cyt_c-like_dom"/>
</dbReference>